<proteinExistence type="predicted"/>
<accession>A0ABW3EKP1</accession>
<sequence length="47" mass="5121">MNVLEKDVARRSPLRHANINCLGHYNFRAPTPGGGACGRCVTRTRPG</sequence>
<organism evidence="1 2">
    <name type="scientific">Actinomadura sediminis</name>
    <dbReference type="NCBI Taxonomy" id="1038904"/>
    <lineage>
        <taxon>Bacteria</taxon>
        <taxon>Bacillati</taxon>
        <taxon>Actinomycetota</taxon>
        <taxon>Actinomycetes</taxon>
        <taxon>Streptosporangiales</taxon>
        <taxon>Thermomonosporaceae</taxon>
        <taxon>Actinomadura</taxon>
    </lineage>
</organism>
<dbReference type="Proteomes" id="UP001596972">
    <property type="component" value="Unassembled WGS sequence"/>
</dbReference>
<reference evidence="2" key="1">
    <citation type="journal article" date="2019" name="Int. J. Syst. Evol. Microbiol.">
        <title>The Global Catalogue of Microorganisms (GCM) 10K type strain sequencing project: providing services to taxonomists for standard genome sequencing and annotation.</title>
        <authorList>
            <consortium name="The Broad Institute Genomics Platform"/>
            <consortium name="The Broad Institute Genome Sequencing Center for Infectious Disease"/>
            <person name="Wu L."/>
            <person name="Ma J."/>
        </authorList>
    </citation>
    <scope>NUCLEOTIDE SEQUENCE [LARGE SCALE GENOMIC DNA]</scope>
    <source>
        <strain evidence="2">JCM 31202</strain>
    </source>
</reference>
<name>A0ABW3EKP1_9ACTN</name>
<gene>
    <name evidence="1" type="ORF">ACFQ11_06820</name>
</gene>
<dbReference type="RefSeq" id="WP_378297022.1">
    <property type="nucleotide sequence ID" value="NZ_JBHTJA010000008.1"/>
</dbReference>
<comment type="caution">
    <text evidence="1">The sequence shown here is derived from an EMBL/GenBank/DDBJ whole genome shotgun (WGS) entry which is preliminary data.</text>
</comment>
<protein>
    <submittedName>
        <fullName evidence="1">Uncharacterized protein</fullName>
    </submittedName>
</protein>
<evidence type="ECO:0000313" key="2">
    <source>
        <dbReference type="Proteomes" id="UP001596972"/>
    </source>
</evidence>
<dbReference type="EMBL" id="JBHTJA010000008">
    <property type="protein sequence ID" value="MFD0900099.1"/>
    <property type="molecule type" value="Genomic_DNA"/>
</dbReference>
<evidence type="ECO:0000313" key="1">
    <source>
        <dbReference type="EMBL" id="MFD0900099.1"/>
    </source>
</evidence>
<keyword evidence="2" id="KW-1185">Reference proteome</keyword>